<dbReference type="OrthoDB" id="2414538at2759"/>
<accession>A0A433D3K3</accession>
<dbReference type="Proteomes" id="UP000268093">
    <property type="component" value="Unassembled WGS sequence"/>
</dbReference>
<dbReference type="EMBL" id="RBNI01007410">
    <property type="protein sequence ID" value="RUP45363.1"/>
    <property type="molecule type" value="Genomic_DNA"/>
</dbReference>
<sequence>MFSQYHSSRIEGPTQKNRFGFKFSQNKSALAVRDRQHIDLFSVEVHGGLRLDWTMGIGYVVWVRYRLMFVAISINRLHVKVNTRGKLLPNPSEDPVSVIFWCLQTEGEDVQTNGYRKG</sequence>
<evidence type="ECO:0000313" key="2">
    <source>
        <dbReference type="Proteomes" id="UP000268093"/>
    </source>
</evidence>
<protein>
    <submittedName>
        <fullName evidence="1">Uncharacterized protein</fullName>
    </submittedName>
</protein>
<dbReference type="AlphaFoldDB" id="A0A433D3K3"/>
<reference evidence="1 2" key="1">
    <citation type="journal article" date="2018" name="New Phytol.">
        <title>Phylogenomics of Endogonaceae and evolution of mycorrhizas within Mucoromycota.</title>
        <authorList>
            <person name="Chang Y."/>
            <person name="Desiro A."/>
            <person name="Na H."/>
            <person name="Sandor L."/>
            <person name="Lipzen A."/>
            <person name="Clum A."/>
            <person name="Barry K."/>
            <person name="Grigoriev I.V."/>
            <person name="Martin F.M."/>
            <person name="Stajich J.E."/>
            <person name="Smith M.E."/>
            <person name="Bonito G."/>
            <person name="Spatafora J.W."/>
        </authorList>
    </citation>
    <scope>NUCLEOTIDE SEQUENCE [LARGE SCALE GENOMIC DNA]</scope>
    <source>
        <strain evidence="1 2">GMNB39</strain>
    </source>
</reference>
<comment type="caution">
    <text evidence="1">The sequence shown here is derived from an EMBL/GenBank/DDBJ whole genome shotgun (WGS) entry which is preliminary data.</text>
</comment>
<organism evidence="1 2">
    <name type="scientific">Jimgerdemannia flammicorona</name>
    <dbReference type="NCBI Taxonomy" id="994334"/>
    <lineage>
        <taxon>Eukaryota</taxon>
        <taxon>Fungi</taxon>
        <taxon>Fungi incertae sedis</taxon>
        <taxon>Mucoromycota</taxon>
        <taxon>Mucoromycotina</taxon>
        <taxon>Endogonomycetes</taxon>
        <taxon>Endogonales</taxon>
        <taxon>Endogonaceae</taxon>
        <taxon>Jimgerdemannia</taxon>
    </lineage>
</organism>
<proteinExistence type="predicted"/>
<gene>
    <name evidence="1" type="ORF">BC936DRAFT_148272</name>
</gene>
<evidence type="ECO:0000313" key="1">
    <source>
        <dbReference type="EMBL" id="RUP45363.1"/>
    </source>
</evidence>
<keyword evidence="2" id="KW-1185">Reference proteome</keyword>
<name>A0A433D3K3_9FUNG</name>